<gene>
    <name evidence="1" type="ORF">C5Y83_04135</name>
</gene>
<dbReference type="Proteomes" id="UP000238322">
    <property type="component" value="Unassembled WGS sequence"/>
</dbReference>
<accession>A0A2S8FYA0</accession>
<evidence type="ECO:0000313" key="2">
    <source>
        <dbReference type="Proteomes" id="UP000238322"/>
    </source>
</evidence>
<reference evidence="1 2" key="1">
    <citation type="submission" date="2018-02" db="EMBL/GenBank/DDBJ databases">
        <title>Comparative genomes isolates from brazilian mangrove.</title>
        <authorList>
            <person name="Araujo J.E."/>
            <person name="Taketani R.G."/>
            <person name="Silva M.C.P."/>
            <person name="Loureco M.V."/>
            <person name="Andreote F.D."/>
        </authorList>
    </citation>
    <scope>NUCLEOTIDE SEQUENCE [LARGE SCALE GENOMIC DNA]</scope>
    <source>
        <strain evidence="1 2">Hex-1 MGV</strain>
    </source>
</reference>
<protein>
    <submittedName>
        <fullName evidence="1">Uncharacterized protein</fullName>
    </submittedName>
</protein>
<proteinExistence type="predicted"/>
<dbReference type="AlphaFoldDB" id="A0A2S8FYA0"/>
<dbReference type="EMBL" id="PUHY01000005">
    <property type="protein sequence ID" value="PQO37152.1"/>
    <property type="molecule type" value="Genomic_DNA"/>
</dbReference>
<comment type="caution">
    <text evidence="1">The sequence shown here is derived from an EMBL/GenBank/DDBJ whole genome shotgun (WGS) entry which is preliminary data.</text>
</comment>
<evidence type="ECO:0000313" key="1">
    <source>
        <dbReference type="EMBL" id="PQO37152.1"/>
    </source>
</evidence>
<organism evidence="1 2">
    <name type="scientific">Blastopirellula marina</name>
    <dbReference type="NCBI Taxonomy" id="124"/>
    <lineage>
        <taxon>Bacteria</taxon>
        <taxon>Pseudomonadati</taxon>
        <taxon>Planctomycetota</taxon>
        <taxon>Planctomycetia</taxon>
        <taxon>Pirellulales</taxon>
        <taxon>Pirellulaceae</taxon>
        <taxon>Blastopirellula</taxon>
    </lineage>
</organism>
<dbReference type="RefSeq" id="WP_105328401.1">
    <property type="nucleotide sequence ID" value="NZ_PUHY01000005.1"/>
</dbReference>
<name>A0A2S8FYA0_9BACT</name>
<sequence>MAISFPPRVSLRALIVAITLVSAFAAYCVWQAPKLYSRYAAPHYVLEMMEEVRVEWDLDTPGLCAGRMIIDYPRDPDHNYFEVLSFKSPRHKLLTSAGPLQPFGYPHKGIGQAITGISQTKFDQYDFNKDRTTI</sequence>